<dbReference type="Proteomes" id="UP000765509">
    <property type="component" value="Unassembled WGS sequence"/>
</dbReference>
<organism evidence="1 2">
    <name type="scientific">Austropuccinia psidii MF-1</name>
    <dbReference type="NCBI Taxonomy" id="1389203"/>
    <lineage>
        <taxon>Eukaryota</taxon>
        <taxon>Fungi</taxon>
        <taxon>Dikarya</taxon>
        <taxon>Basidiomycota</taxon>
        <taxon>Pucciniomycotina</taxon>
        <taxon>Pucciniomycetes</taxon>
        <taxon>Pucciniales</taxon>
        <taxon>Sphaerophragmiaceae</taxon>
        <taxon>Austropuccinia</taxon>
    </lineage>
</organism>
<sequence length="117" mass="13430">MHSFQYQFNSCSSRKLFNPRLPQDSLRKGLVEMNLTAASFKGMVDKARENAVRCMGDFFAYAKDKWDKSDATPDFKVGDLVLVSTTKFNNIKGCKKLKDCFSGPFFIKSLHREILFK</sequence>
<reference evidence="1" key="1">
    <citation type="submission" date="2021-03" db="EMBL/GenBank/DDBJ databases">
        <title>Draft genome sequence of rust myrtle Austropuccinia psidii MF-1, a brazilian biotype.</title>
        <authorList>
            <person name="Quecine M.C."/>
            <person name="Pachon D.M.R."/>
            <person name="Bonatelli M.L."/>
            <person name="Correr F.H."/>
            <person name="Franceschini L.M."/>
            <person name="Leite T.F."/>
            <person name="Margarido G.R.A."/>
            <person name="Almeida C.A."/>
            <person name="Ferrarezi J.A."/>
            <person name="Labate C.A."/>
        </authorList>
    </citation>
    <scope>NUCLEOTIDE SEQUENCE</scope>
    <source>
        <strain evidence="1">MF-1</strain>
    </source>
</reference>
<evidence type="ECO:0000313" key="1">
    <source>
        <dbReference type="EMBL" id="MBW0511827.1"/>
    </source>
</evidence>
<evidence type="ECO:0000313" key="2">
    <source>
        <dbReference type="Proteomes" id="UP000765509"/>
    </source>
</evidence>
<protein>
    <submittedName>
        <fullName evidence="1">Uncharacterized protein</fullName>
    </submittedName>
</protein>
<keyword evidence="2" id="KW-1185">Reference proteome</keyword>
<comment type="caution">
    <text evidence="1">The sequence shown here is derived from an EMBL/GenBank/DDBJ whole genome shotgun (WGS) entry which is preliminary data.</text>
</comment>
<accession>A0A9Q3HPN9</accession>
<proteinExistence type="predicted"/>
<dbReference type="AlphaFoldDB" id="A0A9Q3HPN9"/>
<dbReference type="OrthoDB" id="3929326at2759"/>
<dbReference type="EMBL" id="AVOT02022400">
    <property type="protein sequence ID" value="MBW0511827.1"/>
    <property type="molecule type" value="Genomic_DNA"/>
</dbReference>
<gene>
    <name evidence="1" type="ORF">O181_051542</name>
</gene>
<name>A0A9Q3HPN9_9BASI</name>